<sequence>MNQVISRAKAAALGHRAPSPTGQQSPSTPQISQEAPVSVTSMNWGGHAQTAIPLSSDDSGQPSSFAPDPSDYNKPLYTRGPPAQSPAKSPAETPFGAFRDPTRLPSTGGYQANFAQRDQHSPSDAPRFFGSQPSRGTVLNSSIGSGRGSGIGGLPMPPGHQNGSAYRGFPPSNAVSVDTQQLIEDRSHNQPQNYSSQTRTTGSLFQDMKQDMKTDSVDEVNGPATGANSNLPIHLRPPFGIPPAHLRGLLPVPQQSRGPGGRDVGTIDGRKERSSFQQDRVLFGRNDGVAQRDERERLPRFNRGRGSSPSEPRFMNGVPPRASQQQVVRNESWRDSGPTKNEKPWEALTSRGTSHNGPSGAPSHQRKTLLSSTSIPKPNGVMHNVRYNNLTLIHTFLLNIFIIIIIGIHLHTLVRFENSADAQAMIMRDGEMGIRVRPSTKAIFDEAVDGPPPITSQLPSLLHDLNTNDNRDGALPLDHNDSRDQLRKRTRSRSRSRSPRRRRGIRGRRRGFRSRSRSRDRDRNGRGARFGRRSRSRSPHRKTHQDPTRWCLQLTNVPFRCSEEELRQWVTLFSLLNVSVLFYIIGSDYLFFRWFSERVRPTRLIRTFYADGNASDRWIAEFESESLLERARGIRGLCLGRTIK</sequence>
<feature type="compositionally biased region" description="Basic and acidic residues" evidence="1">
    <location>
        <begin position="290"/>
        <end position="299"/>
    </location>
</feature>
<keyword evidence="3" id="KW-1185">Reference proteome</keyword>
<reference evidence="4" key="1">
    <citation type="submission" date="2016-11" db="UniProtKB">
        <authorList>
            <consortium name="WormBaseParasite"/>
        </authorList>
    </citation>
    <scope>IDENTIFICATION</scope>
</reference>
<feature type="compositionally biased region" description="Basic and acidic residues" evidence="1">
    <location>
        <begin position="478"/>
        <end position="487"/>
    </location>
</feature>
<dbReference type="AlphaFoldDB" id="A0A1I7X265"/>
<name>A0A1I7X265_HETBA</name>
<evidence type="ECO:0000313" key="3">
    <source>
        <dbReference type="Proteomes" id="UP000095283"/>
    </source>
</evidence>
<dbReference type="WBParaSite" id="Hba_11495">
    <property type="protein sequence ID" value="Hba_11495"/>
    <property type="gene ID" value="Hba_11495"/>
</dbReference>
<evidence type="ECO:0000313" key="4">
    <source>
        <dbReference type="WBParaSite" id="Hba_11495"/>
    </source>
</evidence>
<feature type="region of interest" description="Disordered" evidence="1">
    <location>
        <begin position="445"/>
        <end position="547"/>
    </location>
</feature>
<evidence type="ECO:0000256" key="1">
    <source>
        <dbReference type="SAM" id="MobiDB-lite"/>
    </source>
</evidence>
<feature type="compositionally biased region" description="Polar residues" evidence="1">
    <location>
        <begin position="131"/>
        <end position="140"/>
    </location>
</feature>
<organism evidence="3 4">
    <name type="scientific">Heterorhabditis bacteriophora</name>
    <name type="common">Entomopathogenic nematode worm</name>
    <dbReference type="NCBI Taxonomy" id="37862"/>
    <lineage>
        <taxon>Eukaryota</taxon>
        <taxon>Metazoa</taxon>
        <taxon>Ecdysozoa</taxon>
        <taxon>Nematoda</taxon>
        <taxon>Chromadorea</taxon>
        <taxon>Rhabditida</taxon>
        <taxon>Rhabditina</taxon>
        <taxon>Rhabditomorpha</taxon>
        <taxon>Strongyloidea</taxon>
        <taxon>Heterorhabditidae</taxon>
        <taxon>Heterorhabditis</taxon>
    </lineage>
</organism>
<feature type="region of interest" description="Disordered" evidence="1">
    <location>
        <begin position="1"/>
        <end position="151"/>
    </location>
</feature>
<keyword evidence="2" id="KW-1133">Transmembrane helix</keyword>
<keyword evidence="2" id="KW-0472">Membrane</keyword>
<feature type="compositionally biased region" description="Polar residues" evidence="1">
    <location>
        <begin position="52"/>
        <end position="64"/>
    </location>
</feature>
<protein>
    <submittedName>
        <fullName evidence="4">RRM domain-containing protein</fullName>
    </submittedName>
</protein>
<evidence type="ECO:0000256" key="2">
    <source>
        <dbReference type="SAM" id="Phobius"/>
    </source>
</evidence>
<accession>A0A1I7X265</accession>
<feature type="transmembrane region" description="Helical" evidence="2">
    <location>
        <begin position="569"/>
        <end position="592"/>
    </location>
</feature>
<feature type="compositionally biased region" description="Low complexity" evidence="1">
    <location>
        <begin position="18"/>
        <end position="33"/>
    </location>
</feature>
<feature type="transmembrane region" description="Helical" evidence="2">
    <location>
        <begin position="390"/>
        <end position="410"/>
    </location>
</feature>
<feature type="compositionally biased region" description="Polar residues" evidence="1">
    <location>
        <begin position="104"/>
        <end position="116"/>
    </location>
</feature>
<feature type="compositionally biased region" description="Basic residues" evidence="1">
    <location>
        <begin position="488"/>
        <end position="516"/>
    </location>
</feature>
<feature type="region of interest" description="Disordered" evidence="1">
    <location>
        <begin position="251"/>
        <end position="375"/>
    </location>
</feature>
<proteinExistence type="predicted"/>
<dbReference type="Proteomes" id="UP000095283">
    <property type="component" value="Unplaced"/>
</dbReference>
<keyword evidence="2" id="KW-0812">Transmembrane</keyword>
<feature type="compositionally biased region" description="Basic residues" evidence="1">
    <location>
        <begin position="529"/>
        <end position="543"/>
    </location>
</feature>